<dbReference type="PANTHER" id="PTHR45138:SF9">
    <property type="entry name" value="DIGUANYLATE CYCLASE DGCM-RELATED"/>
    <property type="match status" value="1"/>
</dbReference>
<dbReference type="SUPFAM" id="SSF55073">
    <property type="entry name" value="Nucleotide cyclase"/>
    <property type="match status" value="1"/>
</dbReference>
<sequence length="310" mass="34175">MTDTTFFTASQYEAICASLPDPTFILTETGRYAAILGGKDKRYYHDGSSLVGKYIADVLVASKTDWFLQQIRDTLARQQMLVVEYELSAHDVLGLPTDGPVDAIWFEGRITALDQPCCGERAVVWVASNITASKRLQQQLQQQAMNDELTGLHNRRRFMQVLEEAYAAFQRQATPTWLISFDVDHFKAINDDLGHPAGDQALRDLAGMVQQAAAAEDLVCRLGGDEFALLCPVRSLAEVTALAQRLLHGGRQVLQPYATGEPAPTLSIGIAHFLAQDRSTEDILRRADQALYLSKTQGGHQMSTTGCAQE</sequence>
<name>A0A014MAF3_9BURK</name>
<dbReference type="GO" id="GO:0005886">
    <property type="term" value="C:plasma membrane"/>
    <property type="evidence" value="ECO:0007669"/>
    <property type="project" value="TreeGrafter"/>
</dbReference>
<dbReference type="InterPro" id="IPR043128">
    <property type="entry name" value="Rev_trsase/Diguanyl_cyclase"/>
</dbReference>
<dbReference type="CDD" id="cd01949">
    <property type="entry name" value="GGDEF"/>
    <property type="match status" value="1"/>
</dbReference>
<dbReference type="InterPro" id="IPR050469">
    <property type="entry name" value="Diguanylate_Cyclase"/>
</dbReference>
<dbReference type="SMART" id="SM00267">
    <property type="entry name" value="GGDEF"/>
    <property type="match status" value="1"/>
</dbReference>
<dbReference type="EMBL" id="JBOK01000029">
    <property type="protein sequence ID" value="EXU78701.1"/>
    <property type="molecule type" value="Genomic_DNA"/>
</dbReference>
<dbReference type="GO" id="GO:0052621">
    <property type="term" value="F:diguanylate cyclase activity"/>
    <property type="evidence" value="ECO:0007669"/>
    <property type="project" value="UniProtKB-EC"/>
</dbReference>
<dbReference type="PROSITE" id="PS50887">
    <property type="entry name" value="GGDEF"/>
    <property type="match status" value="1"/>
</dbReference>
<evidence type="ECO:0000256" key="2">
    <source>
        <dbReference type="ARBA" id="ARBA00034247"/>
    </source>
</evidence>
<comment type="caution">
    <text evidence="4">The sequence shown here is derived from an EMBL/GenBank/DDBJ whole genome shotgun (WGS) entry which is preliminary data.</text>
</comment>
<dbReference type="EC" id="2.7.7.65" evidence="1"/>
<dbReference type="AlphaFoldDB" id="A0A014MAF3"/>
<dbReference type="NCBIfam" id="TIGR00254">
    <property type="entry name" value="GGDEF"/>
    <property type="match status" value="1"/>
</dbReference>
<dbReference type="Pfam" id="PF00990">
    <property type="entry name" value="GGDEF"/>
    <property type="match status" value="1"/>
</dbReference>
<dbReference type="Proteomes" id="UP000020766">
    <property type="component" value="Unassembled WGS sequence"/>
</dbReference>
<dbReference type="InterPro" id="IPR029787">
    <property type="entry name" value="Nucleotide_cyclase"/>
</dbReference>
<reference evidence="4 5" key="1">
    <citation type="submission" date="2014-01" db="EMBL/GenBank/DDBJ databases">
        <title>Interspecies Systems Biology Uncovers Metabolites Affecting C. elegans Gene Expression and Life History Traits.</title>
        <authorList>
            <person name="Watson E."/>
            <person name="Macneil L.T."/>
            <person name="Ritter A.D."/>
            <person name="Yilmaz L.S."/>
            <person name="Rosebrock A.P."/>
            <person name="Caudy A.A."/>
            <person name="Walhout A.J."/>
        </authorList>
    </citation>
    <scope>NUCLEOTIDE SEQUENCE [LARGE SCALE GENOMIC DNA]</scope>
    <source>
        <strain evidence="4 5">DA1877</strain>
    </source>
</reference>
<dbReference type="PANTHER" id="PTHR45138">
    <property type="entry name" value="REGULATORY COMPONENTS OF SENSORY TRANSDUCTION SYSTEM"/>
    <property type="match status" value="1"/>
</dbReference>
<dbReference type="Gene3D" id="3.30.450.20">
    <property type="entry name" value="PAS domain"/>
    <property type="match status" value="1"/>
</dbReference>
<feature type="domain" description="GGDEF" evidence="3">
    <location>
        <begin position="174"/>
        <end position="307"/>
    </location>
</feature>
<dbReference type="InterPro" id="IPR000160">
    <property type="entry name" value="GGDEF_dom"/>
</dbReference>
<dbReference type="STRING" id="225991.MA05_13290"/>
<evidence type="ECO:0000259" key="3">
    <source>
        <dbReference type="PROSITE" id="PS50887"/>
    </source>
</evidence>
<dbReference type="GO" id="GO:1902201">
    <property type="term" value="P:negative regulation of bacterial-type flagellum-dependent cell motility"/>
    <property type="evidence" value="ECO:0007669"/>
    <property type="project" value="TreeGrafter"/>
</dbReference>
<protein>
    <recommendedName>
        <fullName evidence="1">diguanylate cyclase</fullName>
        <ecNumber evidence="1">2.7.7.65</ecNumber>
    </recommendedName>
</protein>
<evidence type="ECO:0000313" key="4">
    <source>
        <dbReference type="EMBL" id="EXU78701.1"/>
    </source>
</evidence>
<dbReference type="RefSeq" id="WP_231499259.1">
    <property type="nucleotide sequence ID" value="NZ_JBOK01000029.1"/>
</dbReference>
<organism evidence="4 5">
    <name type="scientific">Comamonas aquatica DA1877</name>
    <dbReference type="NCBI Taxonomy" id="1457173"/>
    <lineage>
        <taxon>Bacteria</taxon>
        <taxon>Pseudomonadati</taxon>
        <taxon>Pseudomonadota</taxon>
        <taxon>Betaproteobacteria</taxon>
        <taxon>Burkholderiales</taxon>
        <taxon>Comamonadaceae</taxon>
        <taxon>Comamonas</taxon>
    </lineage>
</organism>
<accession>A0A014MAF3</accession>
<comment type="catalytic activity">
    <reaction evidence="2">
        <text>2 GTP = 3',3'-c-di-GMP + 2 diphosphate</text>
        <dbReference type="Rhea" id="RHEA:24898"/>
        <dbReference type="ChEBI" id="CHEBI:33019"/>
        <dbReference type="ChEBI" id="CHEBI:37565"/>
        <dbReference type="ChEBI" id="CHEBI:58805"/>
        <dbReference type="EC" id="2.7.7.65"/>
    </reaction>
</comment>
<dbReference type="GO" id="GO:0043709">
    <property type="term" value="P:cell adhesion involved in single-species biofilm formation"/>
    <property type="evidence" value="ECO:0007669"/>
    <property type="project" value="TreeGrafter"/>
</dbReference>
<keyword evidence="5" id="KW-1185">Reference proteome</keyword>
<dbReference type="Gene3D" id="3.30.70.270">
    <property type="match status" value="1"/>
</dbReference>
<evidence type="ECO:0000313" key="5">
    <source>
        <dbReference type="Proteomes" id="UP000020766"/>
    </source>
</evidence>
<dbReference type="FunFam" id="3.30.70.270:FF:000001">
    <property type="entry name" value="Diguanylate cyclase domain protein"/>
    <property type="match status" value="1"/>
</dbReference>
<gene>
    <name evidence="4" type="ORF">AX13_10185</name>
</gene>
<evidence type="ECO:0000256" key="1">
    <source>
        <dbReference type="ARBA" id="ARBA00012528"/>
    </source>
</evidence>
<dbReference type="PATRIC" id="fig|1457173.3.peg.3437"/>
<proteinExistence type="predicted"/>